<dbReference type="GO" id="GO:0006754">
    <property type="term" value="P:ATP biosynthetic process"/>
    <property type="evidence" value="ECO:0007669"/>
    <property type="project" value="TreeGrafter"/>
</dbReference>
<gene>
    <name evidence="3" type="ORF">A2755_01230</name>
</gene>
<proteinExistence type="predicted"/>
<dbReference type="InterPro" id="IPR015797">
    <property type="entry name" value="NUDIX_hydrolase-like_dom_sf"/>
</dbReference>
<accession>A0A1F8DV48</accession>
<evidence type="ECO:0000259" key="2">
    <source>
        <dbReference type="PROSITE" id="PS51462"/>
    </source>
</evidence>
<dbReference type="PROSITE" id="PS51462">
    <property type="entry name" value="NUDIX"/>
    <property type="match status" value="1"/>
</dbReference>
<dbReference type="Pfam" id="PF00293">
    <property type="entry name" value="NUDIX"/>
    <property type="match status" value="1"/>
</dbReference>
<comment type="caution">
    <text evidence="3">The sequence shown here is derived from an EMBL/GenBank/DDBJ whole genome shotgun (WGS) entry which is preliminary data.</text>
</comment>
<dbReference type="STRING" id="1802555.A2755_01230"/>
<dbReference type="SUPFAM" id="SSF55811">
    <property type="entry name" value="Nudix"/>
    <property type="match status" value="1"/>
</dbReference>
<evidence type="ECO:0000313" key="3">
    <source>
        <dbReference type="EMBL" id="OGM92372.1"/>
    </source>
</evidence>
<keyword evidence="1" id="KW-0378">Hydrolase</keyword>
<dbReference type="Proteomes" id="UP000177029">
    <property type="component" value="Unassembled WGS sequence"/>
</dbReference>
<evidence type="ECO:0000256" key="1">
    <source>
        <dbReference type="ARBA" id="ARBA00022801"/>
    </source>
</evidence>
<dbReference type="InterPro" id="IPR051325">
    <property type="entry name" value="Nudix_hydrolase_domain"/>
</dbReference>
<dbReference type="PANTHER" id="PTHR21340">
    <property type="entry name" value="DIADENOSINE 5,5-P1,P4-TETRAPHOSPHATE PYROPHOSPHOHYDROLASE MUTT"/>
    <property type="match status" value="1"/>
</dbReference>
<dbReference type="EMBL" id="MGIP01000002">
    <property type="protein sequence ID" value="OGM92372.1"/>
    <property type="molecule type" value="Genomic_DNA"/>
</dbReference>
<evidence type="ECO:0000313" key="4">
    <source>
        <dbReference type="Proteomes" id="UP000177029"/>
    </source>
</evidence>
<name>A0A1F8DV48_9BACT</name>
<dbReference type="InterPro" id="IPR020084">
    <property type="entry name" value="NUDIX_hydrolase_CS"/>
</dbReference>
<dbReference type="PROSITE" id="PS00893">
    <property type="entry name" value="NUDIX_BOX"/>
    <property type="match status" value="1"/>
</dbReference>
<dbReference type="GO" id="GO:0004081">
    <property type="term" value="F:bis(5'-nucleosyl)-tetraphosphatase (asymmetrical) activity"/>
    <property type="evidence" value="ECO:0007669"/>
    <property type="project" value="TreeGrafter"/>
</dbReference>
<dbReference type="Gene3D" id="3.90.79.10">
    <property type="entry name" value="Nucleoside Triphosphate Pyrophosphohydrolase"/>
    <property type="match status" value="1"/>
</dbReference>
<organism evidence="3 4">
    <name type="scientific">Candidatus Wolfebacteria bacterium RIFCSPHIGHO2_01_FULL_48_22</name>
    <dbReference type="NCBI Taxonomy" id="1802555"/>
    <lineage>
        <taxon>Bacteria</taxon>
        <taxon>Candidatus Wolfeibacteriota</taxon>
    </lineage>
</organism>
<feature type="domain" description="Nudix hydrolase" evidence="2">
    <location>
        <begin position="19"/>
        <end position="155"/>
    </location>
</feature>
<dbReference type="InterPro" id="IPR000086">
    <property type="entry name" value="NUDIX_hydrolase_dom"/>
</dbReference>
<dbReference type="AlphaFoldDB" id="A0A1F8DV48"/>
<reference evidence="3 4" key="1">
    <citation type="journal article" date="2016" name="Nat. Commun.">
        <title>Thousands of microbial genomes shed light on interconnected biogeochemical processes in an aquifer system.</title>
        <authorList>
            <person name="Anantharaman K."/>
            <person name="Brown C.T."/>
            <person name="Hug L.A."/>
            <person name="Sharon I."/>
            <person name="Castelle C.J."/>
            <person name="Probst A.J."/>
            <person name="Thomas B.C."/>
            <person name="Singh A."/>
            <person name="Wilkins M.J."/>
            <person name="Karaoz U."/>
            <person name="Brodie E.L."/>
            <person name="Williams K.H."/>
            <person name="Hubbard S.S."/>
            <person name="Banfield J.F."/>
        </authorList>
    </citation>
    <scope>NUCLEOTIDE SEQUENCE [LARGE SCALE GENOMIC DNA]</scope>
</reference>
<dbReference type="PANTHER" id="PTHR21340:SF0">
    <property type="entry name" value="BIS(5'-NUCLEOSYL)-TETRAPHOSPHATASE [ASYMMETRICAL]"/>
    <property type="match status" value="1"/>
</dbReference>
<protein>
    <recommendedName>
        <fullName evidence="2">Nudix hydrolase domain-containing protein</fullName>
    </recommendedName>
</protein>
<dbReference type="GO" id="GO:0006167">
    <property type="term" value="P:AMP biosynthetic process"/>
    <property type="evidence" value="ECO:0007669"/>
    <property type="project" value="TreeGrafter"/>
</dbReference>
<sequence>MVSNQQQSLKQQKKEKPRAREISSGIIVFRKLPDGIRYLILYRGHNQWTFPRGKIEGEERSFAAALRETREETGLGRNDLHFVDYFKAYENWTFVKRNEKIHKTVILYLAETRRKQVRIEDKFEGYGWFSYEWAKQIFIGAKNDENRKILDLVHNFLTKNKKKTPT</sequence>